<dbReference type="GO" id="GO:0000978">
    <property type="term" value="F:RNA polymerase II cis-regulatory region sequence-specific DNA binding"/>
    <property type="evidence" value="ECO:0007669"/>
    <property type="project" value="TreeGrafter"/>
</dbReference>
<comment type="caution">
    <text evidence="15">The sequence shown here is derived from an EMBL/GenBank/DDBJ whole genome shotgun (WGS) entry which is preliminary data.</text>
</comment>
<reference evidence="15" key="1">
    <citation type="submission" date="2022-07" db="EMBL/GenBank/DDBJ databases">
        <authorList>
            <person name="Trinca V."/>
            <person name="Uliana J.V.C."/>
            <person name="Torres T.T."/>
            <person name="Ward R.J."/>
            <person name="Monesi N."/>
        </authorList>
    </citation>
    <scope>NUCLEOTIDE SEQUENCE</scope>
    <source>
        <strain evidence="15">HSMRA1968</strain>
        <tissue evidence="15">Whole embryos</tissue>
    </source>
</reference>
<evidence type="ECO:0000256" key="10">
    <source>
        <dbReference type="ARBA" id="ARBA00023163"/>
    </source>
</evidence>
<keyword evidence="4" id="KW-0479">Metal-binding</keyword>
<dbReference type="EMBL" id="WJQU01000002">
    <property type="protein sequence ID" value="KAJ6640572.1"/>
    <property type="molecule type" value="Genomic_DNA"/>
</dbReference>
<dbReference type="PANTHER" id="PTHR14003">
    <property type="entry name" value="TRANSCRIPTIONAL REPRESSOR PROTEIN YY"/>
    <property type="match status" value="1"/>
</dbReference>
<dbReference type="AlphaFoldDB" id="A0A9Q0S032"/>
<comment type="similarity">
    <text evidence="3">Belongs to the krueppel C2H2-type zinc-finger protein family.</text>
</comment>
<gene>
    <name evidence="15" type="primary">Znf22</name>
    <name evidence="15" type="ORF">Bhyg_05501</name>
</gene>
<sequence>MEEVWIKTEPMDDAESSSFFIIESEEGTSIVKPLLYTTSAIEEPPTTEFEDVSIKSEITFGEYEFTPSTLSIHEQPKDNAKKESHLEIKLQMHGCEECGKMFSRKSSLTRHSRYHSGERPFACDECGMRFAQKCHIKPHKLTHTGEKPFPCTECKLKFAKKSSLKQHMDTHIRGSSASAGGAALKTHEQSQTCEGEKSFCLPAKLVLETGLMTQHDNIKPEKRTTSEFQQTEELDKSAFNRTVDVETMPEWKYFFLICTMCVIGVVLIVLYAEAVFTSGHSTTTTAFTVEDGKFTYHGNSSKFADRHLDAFPGLNFLTRTAVVDPSLVTAIELKWVKIGADNFTSDLKQYINLVMLHLENVTFDGLLQQVTLPKLNYVFISQGSEPEDKTNYAIIGEATPWLRSTLFFMEYDNATDFYQVLATQPLDYLGIFFKGSVTYLIDKKNLEIRSTLPKCKNLLDNLNFPYTKATLGICSDLTPTTISPNVTYLNFYILYARLNVTAAAIRNLPNLKEFYCEIPGGHSLDLSDFSKNIEILSVSSMFLNVADDLVMPSVKQFHFGSENQYGWFPDDGQMVTDLSDNIIYNFSRVFPIVETVGIFDLQLPERYAYLGNVLNSTATFIVCERFNRNDSSVLTGLSKQVEELLIEVGVPKNEVNFLLQRRTDNTFTGRSLTRDEHLMYRYKFLGWDTIDLFPKFYYVQGIIENGGILGRTIV</sequence>
<dbReference type="GO" id="GO:0005667">
    <property type="term" value="C:transcription regulator complex"/>
    <property type="evidence" value="ECO:0007669"/>
    <property type="project" value="TreeGrafter"/>
</dbReference>
<keyword evidence="16" id="KW-1185">Reference proteome</keyword>
<feature type="domain" description="C2H2-type" evidence="14">
    <location>
        <begin position="93"/>
        <end position="120"/>
    </location>
</feature>
<keyword evidence="10" id="KW-0804">Transcription</keyword>
<evidence type="ECO:0000256" key="7">
    <source>
        <dbReference type="ARBA" id="ARBA00022833"/>
    </source>
</evidence>
<evidence type="ECO:0000256" key="13">
    <source>
        <dbReference type="SAM" id="Phobius"/>
    </source>
</evidence>
<evidence type="ECO:0000256" key="9">
    <source>
        <dbReference type="ARBA" id="ARBA00023125"/>
    </source>
</evidence>
<feature type="domain" description="C2H2-type" evidence="14">
    <location>
        <begin position="149"/>
        <end position="171"/>
    </location>
</feature>
<keyword evidence="5" id="KW-0677">Repeat</keyword>
<dbReference type="PANTHER" id="PTHR14003:SF23">
    <property type="entry name" value="ZINC FINGER PROTEIN 143"/>
    <property type="match status" value="1"/>
</dbReference>
<dbReference type="SUPFAM" id="SSF57667">
    <property type="entry name" value="beta-beta-alpha zinc fingers"/>
    <property type="match status" value="2"/>
</dbReference>
<comment type="function">
    <text evidence="1">May be involved in transcriptional regulation.</text>
</comment>
<dbReference type="FunFam" id="3.30.160.60:FF:000094">
    <property type="entry name" value="Zinc finger protein 605"/>
    <property type="match status" value="1"/>
</dbReference>
<name>A0A9Q0S032_9DIPT</name>
<dbReference type="PROSITE" id="PS50157">
    <property type="entry name" value="ZINC_FINGER_C2H2_2"/>
    <property type="match status" value="3"/>
</dbReference>
<dbReference type="GO" id="GO:0000785">
    <property type="term" value="C:chromatin"/>
    <property type="evidence" value="ECO:0007669"/>
    <property type="project" value="TreeGrafter"/>
</dbReference>
<keyword evidence="13" id="KW-1133">Transmembrane helix</keyword>
<accession>A0A9Q0S032</accession>
<dbReference type="SMART" id="SM00355">
    <property type="entry name" value="ZnF_C2H2"/>
    <property type="match status" value="3"/>
</dbReference>
<evidence type="ECO:0000256" key="11">
    <source>
        <dbReference type="ARBA" id="ARBA00023242"/>
    </source>
</evidence>
<dbReference type="Proteomes" id="UP001151699">
    <property type="component" value="Chromosome B"/>
</dbReference>
<proteinExistence type="inferred from homology"/>
<evidence type="ECO:0000256" key="12">
    <source>
        <dbReference type="PROSITE-ProRule" id="PRU00042"/>
    </source>
</evidence>
<keyword evidence="11" id="KW-0539">Nucleus</keyword>
<dbReference type="PROSITE" id="PS00028">
    <property type="entry name" value="ZINC_FINGER_C2H2_1"/>
    <property type="match status" value="3"/>
</dbReference>
<comment type="subcellular location">
    <subcellularLocation>
        <location evidence="2">Nucleus</location>
    </subcellularLocation>
</comment>
<dbReference type="InterPro" id="IPR036236">
    <property type="entry name" value="Znf_C2H2_sf"/>
</dbReference>
<dbReference type="FunFam" id="3.30.160.60:FF:000417">
    <property type="entry name" value="Zinc finger protein"/>
    <property type="match status" value="1"/>
</dbReference>
<feature type="transmembrane region" description="Helical" evidence="13">
    <location>
        <begin position="253"/>
        <end position="272"/>
    </location>
</feature>
<evidence type="ECO:0000256" key="6">
    <source>
        <dbReference type="ARBA" id="ARBA00022771"/>
    </source>
</evidence>
<evidence type="ECO:0000256" key="4">
    <source>
        <dbReference type="ARBA" id="ARBA00022723"/>
    </source>
</evidence>
<evidence type="ECO:0000259" key="14">
    <source>
        <dbReference type="PROSITE" id="PS50157"/>
    </source>
</evidence>
<organism evidence="15 16">
    <name type="scientific">Pseudolycoriella hygida</name>
    <dbReference type="NCBI Taxonomy" id="35572"/>
    <lineage>
        <taxon>Eukaryota</taxon>
        <taxon>Metazoa</taxon>
        <taxon>Ecdysozoa</taxon>
        <taxon>Arthropoda</taxon>
        <taxon>Hexapoda</taxon>
        <taxon>Insecta</taxon>
        <taxon>Pterygota</taxon>
        <taxon>Neoptera</taxon>
        <taxon>Endopterygota</taxon>
        <taxon>Diptera</taxon>
        <taxon>Nematocera</taxon>
        <taxon>Sciaroidea</taxon>
        <taxon>Sciaridae</taxon>
        <taxon>Pseudolycoriella</taxon>
    </lineage>
</organism>
<dbReference type="InterPro" id="IPR013087">
    <property type="entry name" value="Znf_C2H2_type"/>
</dbReference>
<evidence type="ECO:0000256" key="5">
    <source>
        <dbReference type="ARBA" id="ARBA00022737"/>
    </source>
</evidence>
<evidence type="ECO:0000256" key="2">
    <source>
        <dbReference type="ARBA" id="ARBA00004123"/>
    </source>
</evidence>
<keyword evidence="8" id="KW-0805">Transcription regulation</keyword>
<evidence type="ECO:0000256" key="3">
    <source>
        <dbReference type="ARBA" id="ARBA00006991"/>
    </source>
</evidence>
<evidence type="ECO:0000256" key="1">
    <source>
        <dbReference type="ARBA" id="ARBA00003767"/>
    </source>
</evidence>
<dbReference type="FunFam" id="3.30.160.60:FF:000097">
    <property type="entry name" value="Zinc finger protein"/>
    <property type="match status" value="1"/>
</dbReference>
<keyword evidence="9" id="KW-0238">DNA-binding</keyword>
<dbReference type="OrthoDB" id="8922241at2759"/>
<keyword evidence="13" id="KW-0472">Membrane</keyword>
<evidence type="ECO:0000313" key="16">
    <source>
        <dbReference type="Proteomes" id="UP001151699"/>
    </source>
</evidence>
<dbReference type="Gene3D" id="3.30.160.60">
    <property type="entry name" value="Classic Zinc Finger"/>
    <property type="match status" value="3"/>
</dbReference>
<evidence type="ECO:0000313" key="15">
    <source>
        <dbReference type="EMBL" id="KAJ6640572.1"/>
    </source>
</evidence>
<dbReference type="GO" id="GO:0008270">
    <property type="term" value="F:zinc ion binding"/>
    <property type="evidence" value="ECO:0007669"/>
    <property type="project" value="UniProtKB-KW"/>
</dbReference>
<keyword evidence="6 12" id="KW-0863">Zinc-finger</keyword>
<dbReference type="GO" id="GO:0031519">
    <property type="term" value="C:PcG protein complex"/>
    <property type="evidence" value="ECO:0007669"/>
    <property type="project" value="TreeGrafter"/>
</dbReference>
<keyword evidence="13" id="KW-0812">Transmembrane</keyword>
<evidence type="ECO:0000256" key="8">
    <source>
        <dbReference type="ARBA" id="ARBA00023015"/>
    </source>
</evidence>
<keyword evidence="7" id="KW-0862">Zinc</keyword>
<dbReference type="Pfam" id="PF00096">
    <property type="entry name" value="zf-C2H2"/>
    <property type="match status" value="2"/>
</dbReference>
<dbReference type="GO" id="GO:0000981">
    <property type="term" value="F:DNA-binding transcription factor activity, RNA polymerase II-specific"/>
    <property type="evidence" value="ECO:0007669"/>
    <property type="project" value="TreeGrafter"/>
</dbReference>
<feature type="domain" description="C2H2-type" evidence="14">
    <location>
        <begin position="121"/>
        <end position="148"/>
    </location>
</feature>
<protein>
    <submittedName>
        <fullName evidence="15">Zinc finger protein</fullName>
    </submittedName>
</protein>